<organism evidence="1 2">
    <name type="scientific">Paludisphaera borealis</name>
    <dbReference type="NCBI Taxonomy" id="1387353"/>
    <lineage>
        <taxon>Bacteria</taxon>
        <taxon>Pseudomonadati</taxon>
        <taxon>Planctomycetota</taxon>
        <taxon>Planctomycetia</taxon>
        <taxon>Isosphaerales</taxon>
        <taxon>Isosphaeraceae</taxon>
        <taxon>Paludisphaera</taxon>
    </lineage>
</organism>
<evidence type="ECO:0000313" key="1">
    <source>
        <dbReference type="EMBL" id="APW59495.1"/>
    </source>
</evidence>
<proteinExistence type="predicted"/>
<dbReference type="RefSeq" id="WP_076343667.1">
    <property type="nucleotide sequence ID" value="NZ_CP019082.1"/>
</dbReference>
<evidence type="ECO:0000313" key="2">
    <source>
        <dbReference type="Proteomes" id="UP000186309"/>
    </source>
</evidence>
<gene>
    <name evidence="1" type="ORF">BSF38_00919</name>
</gene>
<dbReference type="Proteomes" id="UP000186309">
    <property type="component" value="Chromosome"/>
</dbReference>
<dbReference type="KEGG" id="pbor:BSF38_00919"/>
<dbReference type="OrthoDB" id="280658at2"/>
<keyword evidence="2" id="KW-1185">Reference proteome</keyword>
<name>A0A1U7CKM9_9BACT</name>
<accession>A0A1U7CKM9</accession>
<protein>
    <submittedName>
        <fullName evidence="1">Uncharacterized protein</fullName>
    </submittedName>
</protein>
<reference evidence="2" key="1">
    <citation type="submission" date="2016-12" db="EMBL/GenBank/DDBJ databases">
        <title>Comparative genomics of four Isosphaeraceae planctomycetes: a common pool of plasmids and glycoside hydrolase genes.</title>
        <authorList>
            <person name="Ivanova A."/>
        </authorList>
    </citation>
    <scope>NUCLEOTIDE SEQUENCE [LARGE SCALE GENOMIC DNA]</scope>
    <source>
        <strain evidence="2">PX4</strain>
    </source>
</reference>
<dbReference type="EMBL" id="CP019082">
    <property type="protein sequence ID" value="APW59495.1"/>
    <property type="molecule type" value="Genomic_DNA"/>
</dbReference>
<dbReference type="AlphaFoldDB" id="A0A1U7CKM9"/>
<sequence>MWRCPKCRSRIDDSFEVCWSCGTTPDGVEDPSFVTADEADPIADEEVPEATDFDDPFADLAGTPVPDLVECYTAGNAVEAKFIADRLREEGIPAIADRIDVNMAMGGIHPQMWGCGPKIRVRRIDLSKTQAWLKGYEEHRRSKRENLD</sequence>